<evidence type="ECO:0000256" key="1">
    <source>
        <dbReference type="ARBA" id="ARBA00004651"/>
    </source>
</evidence>
<name>A0A1E5QAV5_9PROT</name>
<dbReference type="EMBL" id="MCGG01000013">
    <property type="protein sequence ID" value="OEJ68540.1"/>
    <property type="molecule type" value="Genomic_DNA"/>
</dbReference>
<feature type="transmembrane region" description="Helical" evidence="7">
    <location>
        <begin position="40"/>
        <end position="59"/>
    </location>
</feature>
<dbReference type="AlphaFoldDB" id="A0A1E5QAV5"/>
<dbReference type="PANTHER" id="PTHR33508">
    <property type="entry name" value="UPF0056 MEMBRANE PROTEIN YHCE"/>
    <property type="match status" value="1"/>
</dbReference>
<comment type="similarity">
    <text evidence="2 7">Belongs to the UPF0056 (MarC) family.</text>
</comment>
<organism evidence="8 9">
    <name type="scientific">Magnetovibrio blakemorei</name>
    <dbReference type="NCBI Taxonomy" id="28181"/>
    <lineage>
        <taxon>Bacteria</taxon>
        <taxon>Pseudomonadati</taxon>
        <taxon>Pseudomonadota</taxon>
        <taxon>Alphaproteobacteria</taxon>
        <taxon>Rhodospirillales</taxon>
        <taxon>Magnetovibrionaceae</taxon>
        <taxon>Magnetovibrio</taxon>
    </lineage>
</organism>
<dbReference type="InterPro" id="IPR002771">
    <property type="entry name" value="Multi_antbiot-R_MarC"/>
</dbReference>
<feature type="transmembrane region" description="Helical" evidence="7">
    <location>
        <begin position="143"/>
        <end position="166"/>
    </location>
</feature>
<dbReference type="Proteomes" id="UP000095347">
    <property type="component" value="Unassembled WGS sequence"/>
</dbReference>
<sequence length="209" mass="21479">MIEIALVAFTTFFATIGPVGVAAVFAALTHRNTPPQRRTLALKGVLIATAILLLFAVFGEAALARLGISLAAMRMAGGILLLLIAIDMVFARQSGGNSTTEGETAEAKNKQDISVFPLATPLIAGPGSMGAVVLLSAESSGDFLHWAITVGAMLSVLLITLGLLLMAGQVQKVLGLTGLNVISRVVGVLLAALSVQFMFDGLASSALFS</sequence>
<dbReference type="PANTHER" id="PTHR33508:SF1">
    <property type="entry name" value="UPF0056 MEMBRANE PROTEIN YHCE"/>
    <property type="match status" value="1"/>
</dbReference>
<keyword evidence="9" id="KW-1185">Reference proteome</keyword>
<keyword evidence="5 7" id="KW-1133">Transmembrane helix</keyword>
<protein>
    <recommendedName>
        <fullName evidence="7">UPF0056 membrane protein</fullName>
    </recommendedName>
</protein>
<evidence type="ECO:0000313" key="8">
    <source>
        <dbReference type="EMBL" id="OEJ68540.1"/>
    </source>
</evidence>
<evidence type="ECO:0000313" key="9">
    <source>
        <dbReference type="Proteomes" id="UP000095347"/>
    </source>
</evidence>
<evidence type="ECO:0000256" key="2">
    <source>
        <dbReference type="ARBA" id="ARBA00009784"/>
    </source>
</evidence>
<accession>A0A1E5QAV5</accession>
<comment type="caution">
    <text evidence="8">The sequence shown here is derived from an EMBL/GenBank/DDBJ whole genome shotgun (WGS) entry which is preliminary data.</text>
</comment>
<proteinExistence type="inferred from homology"/>
<evidence type="ECO:0000256" key="7">
    <source>
        <dbReference type="RuleBase" id="RU362048"/>
    </source>
</evidence>
<feature type="transmembrane region" description="Helical" evidence="7">
    <location>
        <begin position="115"/>
        <end position="137"/>
    </location>
</feature>
<keyword evidence="4 7" id="KW-0812">Transmembrane</keyword>
<feature type="transmembrane region" description="Helical" evidence="7">
    <location>
        <begin position="6"/>
        <end position="28"/>
    </location>
</feature>
<evidence type="ECO:0000256" key="6">
    <source>
        <dbReference type="ARBA" id="ARBA00023136"/>
    </source>
</evidence>
<dbReference type="OrthoDB" id="21094at2"/>
<keyword evidence="6 7" id="KW-0472">Membrane</keyword>
<dbReference type="NCBIfam" id="TIGR00427">
    <property type="entry name" value="NAAT family transporter"/>
    <property type="match status" value="1"/>
</dbReference>
<gene>
    <name evidence="8" type="ORF">BEN30_05920</name>
</gene>
<comment type="subcellular location">
    <subcellularLocation>
        <location evidence="1 7">Cell membrane</location>
        <topology evidence="1 7">Multi-pass membrane protein</topology>
    </subcellularLocation>
</comment>
<dbReference type="GO" id="GO:0005886">
    <property type="term" value="C:plasma membrane"/>
    <property type="evidence" value="ECO:0007669"/>
    <property type="project" value="UniProtKB-SubCell"/>
</dbReference>
<feature type="transmembrane region" description="Helical" evidence="7">
    <location>
        <begin position="71"/>
        <end position="90"/>
    </location>
</feature>
<dbReference type="STRING" id="28181.BEN30_05920"/>
<evidence type="ECO:0000256" key="3">
    <source>
        <dbReference type="ARBA" id="ARBA00022475"/>
    </source>
</evidence>
<evidence type="ECO:0000256" key="5">
    <source>
        <dbReference type="ARBA" id="ARBA00022989"/>
    </source>
</evidence>
<dbReference type="RefSeq" id="WP_069957203.1">
    <property type="nucleotide sequence ID" value="NZ_MCGG01000013.1"/>
</dbReference>
<feature type="transmembrane region" description="Helical" evidence="7">
    <location>
        <begin position="173"/>
        <end position="199"/>
    </location>
</feature>
<reference evidence="9" key="1">
    <citation type="submission" date="2016-07" db="EMBL/GenBank/DDBJ databases">
        <authorList>
            <person name="Florea S."/>
            <person name="Webb J.S."/>
            <person name="Jaromczyk J."/>
            <person name="Schardl C.L."/>
        </authorList>
    </citation>
    <scope>NUCLEOTIDE SEQUENCE [LARGE SCALE GENOMIC DNA]</scope>
    <source>
        <strain evidence="9">MV-1</strain>
    </source>
</reference>
<dbReference type="Pfam" id="PF01914">
    <property type="entry name" value="MarC"/>
    <property type="match status" value="1"/>
</dbReference>
<keyword evidence="3" id="KW-1003">Cell membrane</keyword>
<evidence type="ECO:0000256" key="4">
    <source>
        <dbReference type="ARBA" id="ARBA00022692"/>
    </source>
</evidence>